<dbReference type="InterPro" id="IPR001466">
    <property type="entry name" value="Beta-lactam-related"/>
</dbReference>
<organism evidence="2 3">
    <name type="scientific">Saltatorellus ferox</name>
    <dbReference type="NCBI Taxonomy" id="2528018"/>
    <lineage>
        <taxon>Bacteria</taxon>
        <taxon>Pseudomonadati</taxon>
        <taxon>Planctomycetota</taxon>
        <taxon>Planctomycetia</taxon>
        <taxon>Planctomycetia incertae sedis</taxon>
        <taxon>Saltatorellus</taxon>
    </lineage>
</organism>
<protein>
    <submittedName>
        <fullName evidence="2">Beta-lactamase</fullName>
    </submittedName>
</protein>
<dbReference type="InterPro" id="IPR012338">
    <property type="entry name" value="Beta-lactam/transpept-like"/>
</dbReference>
<dbReference type="InterPro" id="IPR050789">
    <property type="entry name" value="Diverse_Enzym_Activities"/>
</dbReference>
<keyword evidence="3" id="KW-1185">Reference proteome</keyword>
<dbReference type="PANTHER" id="PTHR43283">
    <property type="entry name" value="BETA-LACTAMASE-RELATED"/>
    <property type="match status" value="1"/>
</dbReference>
<dbReference type="Pfam" id="PF00144">
    <property type="entry name" value="Beta-lactamase"/>
    <property type="match status" value="1"/>
</dbReference>
<feature type="domain" description="Beta-lactamase-related" evidence="1">
    <location>
        <begin position="55"/>
        <end position="336"/>
    </location>
</feature>
<evidence type="ECO:0000313" key="3">
    <source>
        <dbReference type="Proteomes" id="UP000320390"/>
    </source>
</evidence>
<dbReference type="AlphaFoldDB" id="A0A518EKT2"/>
<dbReference type="Proteomes" id="UP000320390">
    <property type="component" value="Chromosome"/>
</dbReference>
<dbReference type="RefSeq" id="WP_145194142.1">
    <property type="nucleotide sequence ID" value="NZ_CP036434.1"/>
</dbReference>
<dbReference type="Gene3D" id="3.40.710.10">
    <property type="entry name" value="DD-peptidase/beta-lactamase superfamily"/>
    <property type="match status" value="1"/>
</dbReference>
<name>A0A518EKT2_9BACT</name>
<evidence type="ECO:0000313" key="2">
    <source>
        <dbReference type="EMBL" id="QDV04692.1"/>
    </source>
</evidence>
<sequence length="447" mass="47896">MHLNLAVAALSLLTQATVSLPSSPDRDPGRVPGPYDFRDATTLLEAELPKLSGNVAVLVRQNGREIYRFQRGTIDFDTQTRMASLTKSLSSGVILGAVEDGLLTLDERVGDAYPLLFPRPGIGDATVLDCWAMRHGIDAPLAYEHLPFFTHWQSVVQIGTNGFVLFPAGERLGYDGAGMQVTGYLAAQRAGLSWEALASQRILHPLGMNATDYLQFTPNPCVPGGARSTALDVMRFADMILDEGQFRGQPILQPASIERFFTNHTRGLPVEGSPFPAMHPDYPYGVDPDYGFGGWVLAEHPTSQHVEEIVGAGAWGSFVWMDRRRGLTAALITDVPAGSQASVRASLGLFTVARAAVEARQIEGLRAAASSAGVTLSWTPPAGARSVRVVGSQEPIRDVFDLRHADVLGTSRSGQLVVPPYPYYAATAALGSLHNSALIPGVNSIAP</sequence>
<accession>A0A518EKT2</accession>
<gene>
    <name evidence="2" type="ORF">Poly30_01850</name>
</gene>
<reference evidence="2 3" key="1">
    <citation type="submission" date="2019-02" db="EMBL/GenBank/DDBJ databases">
        <title>Deep-cultivation of Planctomycetes and their phenomic and genomic characterization uncovers novel biology.</title>
        <authorList>
            <person name="Wiegand S."/>
            <person name="Jogler M."/>
            <person name="Boedeker C."/>
            <person name="Pinto D."/>
            <person name="Vollmers J."/>
            <person name="Rivas-Marin E."/>
            <person name="Kohn T."/>
            <person name="Peeters S.H."/>
            <person name="Heuer A."/>
            <person name="Rast P."/>
            <person name="Oberbeckmann S."/>
            <person name="Bunk B."/>
            <person name="Jeske O."/>
            <person name="Meyerdierks A."/>
            <person name="Storesund J.E."/>
            <person name="Kallscheuer N."/>
            <person name="Luecker S."/>
            <person name="Lage O.M."/>
            <person name="Pohl T."/>
            <person name="Merkel B.J."/>
            <person name="Hornburger P."/>
            <person name="Mueller R.-W."/>
            <person name="Bruemmer F."/>
            <person name="Labrenz M."/>
            <person name="Spormann A.M."/>
            <person name="Op den Camp H."/>
            <person name="Overmann J."/>
            <person name="Amann R."/>
            <person name="Jetten M.S.M."/>
            <person name="Mascher T."/>
            <person name="Medema M.H."/>
            <person name="Devos D.P."/>
            <person name="Kaster A.-K."/>
            <person name="Ovreas L."/>
            <person name="Rohde M."/>
            <person name="Galperin M.Y."/>
            <person name="Jogler C."/>
        </authorList>
    </citation>
    <scope>NUCLEOTIDE SEQUENCE [LARGE SCALE GENOMIC DNA]</scope>
    <source>
        <strain evidence="2 3">Poly30</strain>
    </source>
</reference>
<dbReference type="OrthoDB" id="9770183at2"/>
<dbReference type="EMBL" id="CP036434">
    <property type="protein sequence ID" value="QDV04692.1"/>
    <property type="molecule type" value="Genomic_DNA"/>
</dbReference>
<dbReference type="SUPFAM" id="SSF56601">
    <property type="entry name" value="beta-lactamase/transpeptidase-like"/>
    <property type="match status" value="1"/>
</dbReference>
<evidence type="ECO:0000259" key="1">
    <source>
        <dbReference type="Pfam" id="PF00144"/>
    </source>
</evidence>
<proteinExistence type="predicted"/>